<dbReference type="PANTHER" id="PTHR18916">
    <property type="entry name" value="DYNACTIN 1-RELATED MICROTUBULE-BINDING"/>
    <property type="match status" value="1"/>
</dbReference>
<dbReference type="PROSITE" id="PS00845">
    <property type="entry name" value="CAP_GLY_1"/>
    <property type="match status" value="3"/>
</dbReference>
<feature type="domain" description="CAP-Gly" evidence="3">
    <location>
        <begin position="501"/>
        <end position="543"/>
    </location>
</feature>
<dbReference type="PROSITE" id="PS50088">
    <property type="entry name" value="ANK_REPEAT"/>
    <property type="match status" value="2"/>
</dbReference>
<evidence type="ECO:0000256" key="2">
    <source>
        <dbReference type="SAM" id="MobiDB-lite"/>
    </source>
</evidence>
<evidence type="ECO:0000313" key="5">
    <source>
        <dbReference type="RefSeq" id="XP_065647740.1"/>
    </source>
</evidence>
<dbReference type="InterPro" id="IPR036859">
    <property type="entry name" value="CAP-Gly_dom_sf"/>
</dbReference>
<protein>
    <submittedName>
        <fullName evidence="5">CAP-Gly domain-containing linker protein 4 isoform X3</fullName>
    </submittedName>
</protein>
<dbReference type="Gene3D" id="2.30.30.190">
    <property type="entry name" value="CAP Gly-rich-like domain"/>
    <property type="match status" value="3"/>
</dbReference>
<keyword evidence="4" id="KW-1185">Reference proteome</keyword>
<name>A0ABM4BFL3_HYDVU</name>
<feature type="region of interest" description="Disordered" evidence="2">
    <location>
        <begin position="441"/>
        <end position="462"/>
    </location>
</feature>
<dbReference type="GeneID" id="100215011"/>
<dbReference type="Proteomes" id="UP001652625">
    <property type="component" value="Chromosome 02"/>
</dbReference>
<evidence type="ECO:0000256" key="1">
    <source>
        <dbReference type="PROSITE-ProRule" id="PRU00023"/>
    </source>
</evidence>
<dbReference type="SMART" id="SM01052">
    <property type="entry name" value="CAP_GLY"/>
    <property type="match status" value="3"/>
</dbReference>
<dbReference type="SMART" id="SM00248">
    <property type="entry name" value="ANK"/>
    <property type="match status" value="3"/>
</dbReference>
<dbReference type="PROSITE" id="PS50297">
    <property type="entry name" value="ANK_REP_REGION"/>
    <property type="match status" value="1"/>
</dbReference>
<evidence type="ECO:0000313" key="4">
    <source>
        <dbReference type="Proteomes" id="UP001652625"/>
    </source>
</evidence>
<feature type="domain" description="CAP-Gly" evidence="3">
    <location>
        <begin position="289"/>
        <end position="331"/>
    </location>
</feature>
<feature type="repeat" description="ANK" evidence="1">
    <location>
        <begin position="180"/>
        <end position="212"/>
    </location>
</feature>
<dbReference type="SUPFAM" id="SSF74924">
    <property type="entry name" value="Cap-Gly domain"/>
    <property type="match status" value="3"/>
</dbReference>
<dbReference type="Gene3D" id="1.25.40.20">
    <property type="entry name" value="Ankyrin repeat-containing domain"/>
    <property type="match status" value="1"/>
</dbReference>
<dbReference type="RefSeq" id="XP_065647740.1">
    <property type="nucleotide sequence ID" value="XM_065791668.1"/>
</dbReference>
<dbReference type="InterPro" id="IPR002110">
    <property type="entry name" value="Ankyrin_rpt"/>
</dbReference>
<gene>
    <name evidence="5" type="primary">LOC100215011</name>
</gene>
<feature type="repeat" description="ANK" evidence="1">
    <location>
        <begin position="143"/>
        <end position="175"/>
    </location>
</feature>
<reference evidence="5" key="2">
    <citation type="submission" date="2025-08" db="UniProtKB">
        <authorList>
            <consortium name="RefSeq"/>
        </authorList>
    </citation>
    <scope>IDENTIFICATION</scope>
</reference>
<dbReference type="PROSITE" id="PS50245">
    <property type="entry name" value="CAP_GLY_2"/>
    <property type="match status" value="3"/>
</dbReference>
<reference evidence="4" key="1">
    <citation type="submission" date="2025-05" db="UniProtKB">
        <authorList>
            <consortium name="RefSeq"/>
        </authorList>
    </citation>
    <scope>NUCLEOTIDE SEQUENCE [LARGE SCALE GENOMIC DNA]</scope>
</reference>
<dbReference type="SUPFAM" id="SSF48403">
    <property type="entry name" value="Ankyrin repeat"/>
    <property type="match status" value="1"/>
</dbReference>
<keyword evidence="1" id="KW-0040">ANK repeat</keyword>
<feature type="region of interest" description="Disordered" evidence="2">
    <location>
        <begin position="1"/>
        <end position="22"/>
    </location>
</feature>
<organism evidence="4 5">
    <name type="scientific">Hydra vulgaris</name>
    <name type="common">Hydra</name>
    <name type="synonym">Hydra attenuata</name>
    <dbReference type="NCBI Taxonomy" id="6087"/>
    <lineage>
        <taxon>Eukaryota</taxon>
        <taxon>Metazoa</taxon>
        <taxon>Cnidaria</taxon>
        <taxon>Hydrozoa</taxon>
        <taxon>Hydroidolina</taxon>
        <taxon>Anthoathecata</taxon>
        <taxon>Aplanulata</taxon>
        <taxon>Hydridae</taxon>
        <taxon>Hydra</taxon>
    </lineage>
</organism>
<dbReference type="Pfam" id="PF12796">
    <property type="entry name" value="Ank_2"/>
    <property type="match status" value="1"/>
</dbReference>
<dbReference type="InterPro" id="IPR000938">
    <property type="entry name" value="CAP-Gly_domain"/>
</dbReference>
<sequence>MEDMEESQVEKKHKNLAESSIRSHRAADPPICSECKELDLSFFDPTCLGCRDLLKNPHTTVAEIFAIIRQWVPQTQQNIDILVEEILNRGININDRDGLTDMNLLHYVAKSGAIGMGDIKVSSKVARMLIDKRIDVNAKCRWTDMTPLHLAVYFDIEEVVKILLEASSSYDVDCRCKEFDNGTALHIGCMNLSAKSVKVLLEYGSSPYAQNSLGKLPIQCIPNVELGENTSEAEHLALALKNELTTAMKNTDPNIEKQKLNLATLHALGLEMHEKVTVAGKVGILRYCGSTNFASGQWAGIELDKPLGKNDGSINGFRYFSCPPDHGIFAPLTRVNKYNKNCVARFSLPDSLSSVSTDIQLGDRVIVAGKNIGHARYIGPTEFASGSWIGVELIDPVGKNNGTVAGTQYFQCEPKHGVFAPRSKVQLANFNISEDLDLNEDSLTESTRTTHKKSSPKLHSMLPKPKVANLDRTLGVQLNFTLTVGMSVFVNNEMGVVRFIGRVDFADDIWLGVELRKPNGKNDGTVEGKKYFSCKPLHGLMVRPSKATCRGINCAQLIDLKFR</sequence>
<dbReference type="InterPro" id="IPR036770">
    <property type="entry name" value="Ankyrin_rpt-contain_sf"/>
</dbReference>
<proteinExistence type="predicted"/>
<feature type="domain" description="CAP-Gly" evidence="3">
    <location>
        <begin position="379"/>
        <end position="421"/>
    </location>
</feature>
<dbReference type="Pfam" id="PF01302">
    <property type="entry name" value="CAP_GLY"/>
    <property type="match status" value="3"/>
</dbReference>
<accession>A0ABM4BFL3</accession>
<evidence type="ECO:0000259" key="3">
    <source>
        <dbReference type="PROSITE" id="PS50245"/>
    </source>
</evidence>